<name>A0A139AU22_GONPJ</name>
<reference evidence="7 8" key="1">
    <citation type="journal article" date="2015" name="Genome Biol. Evol.">
        <title>Phylogenomic analyses indicate that early fungi evolved digesting cell walls of algal ancestors of land plants.</title>
        <authorList>
            <person name="Chang Y."/>
            <person name="Wang S."/>
            <person name="Sekimoto S."/>
            <person name="Aerts A.L."/>
            <person name="Choi C."/>
            <person name="Clum A."/>
            <person name="LaButti K.M."/>
            <person name="Lindquist E.A."/>
            <person name="Yee Ngan C."/>
            <person name="Ohm R.A."/>
            <person name="Salamov A.A."/>
            <person name="Grigoriev I.V."/>
            <person name="Spatafora J.W."/>
            <person name="Berbee M.L."/>
        </authorList>
    </citation>
    <scope>NUCLEOTIDE SEQUENCE [LARGE SCALE GENOMIC DNA]</scope>
    <source>
        <strain evidence="7 8">JEL478</strain>
    </source>
</reference>
<evidence type="ECO:0000313" key="7">
    <source>
        <dbReference type="EMBL" id="KXS20240.1"/>
    </source>
</evidence>
<dbReference type="GO" id="GO:0006351">
    <property type="term" value="P:DNA-templated transcription"/>
    <property type="evidence" value="ECO:0007669"/>
    <property type="project" value="InterPro"/>
</dbReference>
<keyword evidence="3" id="KW-0805">Transcription regulation</keyword>
<dbReference type="Pfam" id="PF04082">
    <property type="entry name" value="Fungal_trans"/>
    <property type="match status" value="1"/>
</dbReference>
<evidence type="ECO:0000259" key="6">
    <source>
        <dbReference type="Pfam" id="PF04082"/>
    </source>
</evidence>
<dbReference type="InterPro" id="IPR007219">
    <property type="entry name" value="XnlR_reg_dom"/>
</dbReference>
<dbReference type="GO" id="GO:0008270">
    <property type="term" value="F:zinc ion binding"/>
    <property type="evidence" value="ECO:0007669"/>
    <property type="project" value="InterPro"/>
</dbReference>
<comment type="subcellular location">
    <subcellularLocation>
        <location evidence="1">Nucleus</location>
    </subcellularLocation>
</comment>
<dbReference type="CDD" id="cd12148">
    <property type="entry name" value="fungal_TF_MHR"/>
    <property type="match status" value="1"/>
</dbReference>
<keyword evidence="5" id="KW-0539">Nucleus</keyword>
<evidence type="ECO:0000256" key="5">
    <source>
        <dbReference type="ARBA" id="ARBA00023242"/>
    </source>
</evidence>
<sequence length="151" mass="17084">MNLAKEVDHPSSMDWIEKEERRRAWWWCWCTDSIIGMGSKSPPFLSDSQPNLFLPCRESHFNLEPPPTSPPPNRPSWVVLADPPLFLDSATLSGEDTRDEFWLLFIGMAKQCRVVLGLTIGYPPYGGSTVANEVGTMVLHEVSRRLLDTIP</sequence>
<dbReference type="Proteomes" id="UP000070544">
    <property type="component" value="Unassembled WGS sequence"/>
</dbReference>
<evidence type="ECO:0000256" key="1">
    <source>
        <dbReference type="ARBA" id="ARBA00004123"/>
    </source>
</evidence>
<gene>
    <name evidence="7" type="ORF">M427DRAFT_405388</name>
</gene>
<dbReference type="InterPro" id="IPR050815">
    <property type="entry name" value="TF_fung"/>
</dbReference>
<keyword evidence="4" id="KW-0804">Transcription</keyword>
<evidence type="ECO:0000313" key="8">
    <source>
        <dbReference type="Proteomes" id="UP000070544"/>
    </source>
</evidence>
<keyword evidence="2" id="KW-0479">Metal-binding</keyword>
<feature type="domain" description="Xylanolytic transcriptional activator regulatory" evidence="6">
    <location>
        <begin position="13"/>
        <end position="61"/>
    </location>
</feature>
<dbReference type="GO" id="GO:0005634">
    <property type="term" value="C:nucleus"/>
    <property type="evidence" value="ECO:0007669"/>
    <property type="project" value="UniProtKB-SubCell"/>
</dbReference>
<dbReference type="GO" id="GO:0003677">
    <property type="term" value="F:DNA binding"/>
    <property type="evidence" value="ECO:0007669"/>
    <property type="project" value="InterPro"/>
</dbReference>
<accession>A0A139AU22</accession>
<evidence type="ECO:0000256" key="4">
    <source>
        <dbReference type="ARBA" id="ARBA00023163"/>
    </source>
</evidence>
<dbReference type="PANTHER" id="PTHR47338">
    <property type="entry name" value="ZN(II)2CYS6 TRANSCRIPTION FACTOR (EUROFUNG)-RELATED"/>
    <property type="match status" value="1"/>
</dbReference>
<dbReference type="GO" id="GO:0000981">
    <property type="term" value="F:DNA-binding transcription factor activity, RNA polymerase II-specific"/>
    <property type="evidence" value="ECO:0007669"/>
    <property type="project" value="InterPro"/>
</dbReference>
<evidence type="ECO:0000256" key="2">
    <source>
        <dbReference type="ARBA" id="ARBA00022723"/>
    </source>
</evidence>
<proteinExistence type="predicted"/>
<protein>
    <recommendedName>
        <fullName evidence="6">Xylanolytic transcriptional activator regulatory domain-containing protein</fullName>
    </recommendedName>
</protein>
<dbReference type="AlphaFoldDB" id="A0A139AU22"/>
<organism evidence="7 8">
    <name type="scientific">Gonapodya prolifera (strain JEL478)</name>
    <name type="common">Monoblepharis prolifera</name>
    <dbReference type="NCBI Taxonomy" id="1344416"/>
    <lineage>
        <taxon>Eukaryota</taxon>
        <taxon>Fungi</taxon>
        <taxon>Fungi incertae sedis</taxon>
        <taxon>Chytridiomycota</taxon>
        <taxon>Chytridiomycota incertae sedis</taxon>
        <taxon>Monoblepharidomycetes</taxon>
        <taxon>Monoblepharidales</taxon>
        <taxon>Gonapodyaceae</taxon>
        <taxon>Gonapodya</taxon>
    </lineage>
</organism>
<keyword evidence="8" id="KW-1185">Reference proteome</keyword>
<evidence type="ECO:0000256" key="3">
    <source>
        <dbReference type="ARBA" id="ARBA00023015"/>
    </source>
</evidence>
<dbReference type="EMBL" id="KQ965736">
    <property type="protein sequence ID" value="KXS20240.1"/>
    <property type="molecule type" value="Genomic_DNA"/>
</dbReference>
<dbReference type="PANTHER" id="PTHR47338:SF5">
    <property type="entry name" value="ZN(II)2CYS6 TRANSCRIPTION FACTOR (EUROFUNG)"/>
    <property type="match status" value="1"/>
</dbReference>